<keyword evidence="1" id="KW-0732">Signal</keyword>
<evidence type="ECO:0000256" key="1">
    <source>
        <dbReference type="SAM" id="SignalP"/>
    </source>
</evidence>
<proteinExistence type="predicted"/>
<reference evidence="2 3" key="1">
    <citation type="submission" date="2020-06" db="EMBL/GenBank/DDBJ databases">
        <title>Pseudomonas eucalypticola sp. nov., an endophyte of Eucalyptus dunnii leaves with biocontrol ability of eucalyptus leaf blight.</title>
        <authorList>
            <person name="Liu Y."/>
            <person name="Song Z."/>
            <person name="Zeng H."/>
            <person name="Lu M."/>
            <person name="Wang X."/>
            <person name="Lian X."/>
            <person name="Zhang Q."/>
        </authorList>
    </citation>
    <scope>NUCLEOTIDE SEQUENCE [LARGE SCALE GENOMIC DNA]</scope>
    <source>
        <strain evidence="2 3">NP-1</strain>
    </source>
</reference>
<feature type="chain" id="PRO_5028830514" description="Fap" evidence="1">
    <location>
        <begin position="28"/>
        <end position="146"/>
    </location>
</feature>
<keyword evidence="3" id="KW-1185">Reference proteome</keyword>
<dbReference type="KEGG" id="pez:HWQ56_17225"/>
<dbReference type="EMBL" id="CP056030">
    <property type="protein sequence ID" value="QKZ05443.1"/>
    <property type="molecule type" value="Genomic_DNA"/>
</dbReference>
<dbReference type="RefSeq" id="WP_176571271.1">
    <property type="nucleotide sequence ID" value="NZ_CP056030.1"/>
</dbReference>
<evidence type="ECO:0000313" key="3">
    <source>
        <dbReference type="Proteomes" id="UP000509568"/>
    </source>
</evidence>
<dbReference type="AlphaFoldDB" id="A0A7D5H6V5"/>
<feature type="signal peptide" evidence="1">
    <location>
        <begin position="1"/>
        <end position="27"/>
    </location>
</feature>
<accession>A0A7D5H6V5</accession>
<name>A0A7D5H6V5_9PSED</name>
<evidence type="ECO:0008006" key="4">
    <source>
        <dbReference type="Google" id="ProtNLM"/>
    </source>
</evidence>
<gene>
    <name evidence="2" type="ORF">HWQ56_17225</name>
</gene>
<protein>
    <recommendedName>
        <fullName evidence="4">Fap</fullName>
    </recommendedName>
</protein>
<dbReference type="Proteomes" id="UP000509568">
    <property type="component" value="Chromosome"/>
</dbReference>
<sequence length="146" mass="14658">MAMNGTTHTGIACLLLMGCCYSLTAQAAGDGTIVLQRLVQPRVAYHPTMRPDPNPLTVNTNVSKVVTGAVNTELSDGDIAGISSGNSINRLLMPDGNLRGLSSTASAPLPGMAAGHGGGSGNGISNTVNSALTQGLAPLRMLSGGQ</sequence>
<evidence type="ECO:0000313" key="2">
    <source>
        <dbReference type="EMBL" id="QKZ05443.1"/>
    </source>
</evidence>
<organism evidence="2 3">
    <name type="scientific">Pseudomonas eucalypticola</name>
    <dbReference type="NCBI Taxonomy" id="2599595"/>
    <lineage>
        <taxon>Bacteria</taxon>
        <taxon>Pseudomonadati</taxon>
        <taxon>Pseudomonadota</taxon>
        <taxon>Gammaproteobacteria</taxon>
        <taxon>Pseudomonadales</taxon>
        <taxon>Pseudomonadaceae</taxon>
        <taxon>Pseudomonas</taxon>
    </lineage>
</organism>